<accession>A0A2S5B1F7</accession>
<dbReference type="GO" id="GO:0005869">
    <property type="term" value="C:dynactin complex"/>
    <property type="evidence" value="ECO:0007669"/>
    <property type="project" value="InterPro"/>
</dbReference>
<reference evidence="1 2" key="1">
    <citation type="journal article" date="2018" name="Front. Microbiol.">
        <title>Prospects for Fungal Bioremediation of Acidic Radioactive Waste Sites: Characterization and Genome Sequence of Rhodotorula taiwanensis MD1149.</title>
        <authorList>
            <person name="Tkavc R."/>
            <person name="Matrosova V.Y."/>
            <person name="Grichenko O.E."/>
            <person name="Gostincar C."/>
            <person name="Volpe R.P."/>
            <person name="Klimenkova P."/>
            <person name="Gaidamakova E.K."/>
            <person name="Zhou C.E."/>
            <person name="Stewart B.J."/>
            <person name="Lyman M.G."/>
            <person name="Malfatti S.A."/>
            <person name="Rubinfeld B."/>
            <person name="Courtot M."/>
            <person name="Singh J."/>
            <person name="Dalgard C.L."/>
            <person name="Hamilton T."/>
            <person name="Frey K.G."/>
            <person name="Gunde-Cimerman N."/>
            <person name="Dugan L."/>
            <person name="Daly M.J."/>
        </authorList>
    </citation>
    <scope>NUCLEOTIDE SEQUENCE [LARGE SCALE GENOMIC DNA]</scope>
    <source>
        <strain evidence="1 2">MD1149</strain>
    </source>
</reference>
<gene>
    <name evidence="1" type="ORF">BMF94_6397</name>
</gene>
<sequence length="219" mass="24253">MITREATDLPRPLSPSTALDLRIRFLEAILLPRSTSADLGQSTPKPRVPIARHVATLREQLRTALEVQGGSEAVKRFVANYDANAPLLTVGALPAAPESDRLSPETKATLVLEAENEIRTLERDLRELQVLNERNVVDAGQLEEANRLQPGLVDVRAGSKPLISGYSDLETRTTALLQRYNHYISTLSELFVSWDNVLTDAEAALTRIEKSRDQTFDIS</sequence>
<organism evidence="1 2">
    <name type="scientific">Rhodotorula taiwanensis</name>
    <dbReference type="NCBI Taxonomy" id="741276"/>
    <lineage>
        <taxon>Eukaryota</taxon>
        <taxon>Fungi</taxon>
        <taxon>Dikarya</taxon>
        <taxon>Basidiomycota</taxon>
        <taxon>Pucciniomycotina</taxon>
        <taxon>Microbotryomycetes</taxon>
        <taxon>Sporidiobolales</taxon>
        <taxon>Sporidiobolaceae</taxon>
        <taxon>Rhodotorula</taxon>
    </lineage>
</organism>
<dbReference type="PANTHER" id="PTHR28360:SF1">
    <property type="entry name" value="DYNACTIN SUBUNIT 3"/>
    <property type="match status" value="1"/>
</dbReference>
<dbReference type="GO" id="GO:0061640">
    <property type="term" value="P:cytoskeleton-dependent cytokinesis"/>
    <property type="evidence" value="ECO:0007669"/>
    <property type="project" value="InterPro"/>
</dbReference>
<dbReference type="InterPro" id="IPR009991">
    <property type="entry name" value="DCTN3"/>
</dbReference>
<protein>
    <submittedName>
        <fullName evidence="1">Uncharacterized protein</fullName>
    </submittedName>
</protein>
<dbReference type="Pfam" id="PF07426">
    <property type="entry name" value="Dynactin_p22"/>
    <property type="match status" value="1"/>
</dbReference>
<evidence type="ECO:0000313" key="1">
    <source>
        <dbReference type="EMBL" id="POY70619.1"/>
    </source>
</evidence>
<dbReference type="Proteomes" id="UP000237144">
    <property type="component" value="Unassembled WGS sequence"/>
</dbReference>
<dbReference type="OrthoDB" id="16729at2759"/>
<comment type="caution">
    <text evidence="1">The sequence shown here is derived from an EMBL/GenBank/DDBJ whole genome shotgun (WGS) entry which is preliminary data.</text>
</comment>
<keyword evidence="2" id="KW-1185">Reference proteome</keyword>
<dbReference type="EMBL" id="PJQD01000113">
    <property type="protein sequence ID" value="POY70619.1"/>
    <property type="molecule type" value="Genomic_DNA"/>
</dbReference>
<dbReference type="AlphaFoldDB" id="A0A2S5B1F7"/>
<dbReference type="PANTHER" id="PTHR28360">
    <property type="entry name" value="DYNACTIN SUBUNIT 3"/>
    <property type="match status" value="1"/>
</dbReference>
<proteinExistence type="predicted"/>
<name>A0A2S5B1F7_9BASI</name>
<dbReference type="STRING" id="741276.A0A2S5B1F7"/>
<evidence type="ECO:0000313" key="2">
    <source>
        <dbReference type="Proteomes" id="UP000237144"/>
    </source>
</evidence>